<dbReference type="PANTHER" id="PTHR30337">
    <property type="entry name" value="COMPONENT OF ATP-DEPENDENT DSDNA EXONUCLEASE"/>
    <property type="match status" value="1"/>
</dbReference>
<keyword evidence="4 9" id="KW-0227">DNA damage</keyword>
<gene>
    <name evidence="9" type="primary">mre11</name>
    <name evidence="12" type="ORF">EIK79_12320</name>
</gene>
<dbReference type="InterPro" id="IPR032885">
    <property type="entry name" value="Mre11_archaea-type"/>
</dbReference>
<comment type="cofactor">
    <cofactor evidence="9">
        <name>Mn(2+)</name>
        <dbReference type="ChEBI" id="CHEBI:29035"/>
    </cofactor>
    <text evidence="9">Binds 2 manganese ions per subunit.</text>
</comment>
<feature type="binding site" evidence="9">
    <location>
        <position position="50"/>
    </location>
    <ligand>
        <name>Mn(2+)</name>
        <dbReference type="ChEBI" id="CHEBI:29035"/>
        <label>2</label>
    </ligand>
</feature>
<feature type="domain" description="Calcineurin-like phosphoesterase" evidence="11">
    <location>
        <begin position="3"/>
        <end position="120"/>
    </location>
</feature>
<dbReference type="PANTHER" id="PTHR30337:SF0">
    <property type="entry name" value="NUCLEASE SBCCD SUBUNIT D"/>
    <property type="match status" value="1"/>
</dbReference>
<evidence type="ECO:0000256" key="2">
    <source>
        <dbReference type="ARBA" id="ARBA00022723"/>
    </source>
</evidence>
<comment type="caution">
    <text evidence="12">The sequence shown here is derived from an EMBL/GenBank/DDBJ whole genome shotgun (WGS) entry which is preliminary data.</text>
</comment>
<proteinExistence type="inferred from homology"/>
<comment type="function">
    <text evidence="9">Part of the Rad50/Mre11 complex, which is involved in the early steps of DNA double-strand break (DSB) repair. Mre11 binds to DSB ends and has both double-stranded 3'-5' exonuclease activity and single-stranded endonuclease activity.</text>
</comment>
<feature type="compositionally biased region" description="Basic and acidic residues" evidence="10">
    <location>
        <begin position="370"/>
        <end position="387"/>
    </location>
</feature>
<feature type="region of interest" description="Disordered" evidence="10">
    <location>
        <begin position="351"/>
        <end position="442"/>
    </location>
</feature>
<evidence type="ECO:0000256" key="7">
    <source>
        <dbReference type="ARBA" id="ARBA00023204"/>
    </source>
</evidence>
<evidence type="ECO:0000256" key="9">
    <source>
        <dbReference type="HAMAP-Rule" id="MF_02044"/>
    </source>
</evidence>
<keyword evidence="7 9" id="KW-0234">DNA repair</keyword>
<dbReference type="SUPFAM" id="SSF56300">
    <property type="entry name" value="Metallo-dependent phosphatases"/>
    <property type="match status" value="1"/>
</dbReference>
<name>A0A3P3R7J0_9EURY</name>
<organism evidence="12 13">
    <name type="scientific">Halocatena pleomorpha</name>
    <dbReference type="NCBI Taxonomy" id="1785090"/>
    <lineage>
        <taxon>Archaea</taxon>
        <taxon>Methanobacteriati</taxon>
        <taxon>Methanobacteriota</taxon>
        <taxon>Stenosarchaea group</taxon>
        <taxon>Halobacteria</taxon>
        <taxon>Halobacteriales</taxon>
        <taxon>Natronomonadaceae</taxon>
        <taxon>Halocatena</taxon>
    </lineage>
</organism>
<dbReference type="RefSeq" id="WP_124955412.1">
    <property type="nucleotide sequence ID" value="NZ_RRCH01000028.1"/>
</dbReference>
<keyword evidence="2 9" id="KW-0479">Metal-binding</keyword>
<evidence type="ECO:0000313" key="13">
    <source>
        <dbReference type="Proteomes" id="UP000282322"/>
    </source>
</evidence>
<comment type="caution">
    <text evidence="9">Lacks conserved residue(s) required for the propagation of feature annotation.</text>
</comment>
<dbReference type="GO" id="GO:0030145">
    <property type="term" value="F:manganese ion binding"/>
    <property type="evidence" value="ECO:0007669"/>
    <property type="project" value="UniProtKB-UniRule"/>
</dbReference>
<feature type="binding site" evidence="9">
    <location>
        <position position="11"/>
    </location>
    <ligand>
        <name>Mn(2+)</name>
        <dbReference type="ChEBI" id="CHEBI:29035"/>
        <label>1</label>
    </ligand>
</feature>
<dbReference type="InterPro" id="IPR050535">
    <property type="entry name" value="DNA_Repair-Maintenance_Comp"/>
</dbReference>
<dbReference type="HAMAP" id="MF_02044">
    <property type="entry name" value="Mre11"/>
    <property type="match status" value="1"/>
</dbReference>
<evidence type="ECO:0000256" key="8">
    <source>
        <dbReference type="ARBA" id="ARBA00023211"/>
    </source>
</evidence>
<feature type="compositionally biased region" description="Acidic residues" evidence="10">
    <location>
        <begin position="431"/>
        <end position="442"/>
    </location>
</feature>
<feature type="binding site" evidence="9">
    <location>
        <position position="184"/>
    </location>
    <ligand>
        <name>Mn(2+)</name>
        <dbReference type="ChEBI" id="CHEBI:29035"/>
        <label>1</label>
    </ligand>
</feature>
<accession>A0A3P3R7J0</accession>
<sequence>MSTFIHTADTHLGYTQYNRPERQADYLDAFQQVVDAAIENDVAGVIHAGDLFNTSRPGTAAIRGAVQQLNRLGDADIPFLAVVGNHDGTQDTDWIQIFSDMDLAVRLGDDPVVINDIAFYGQHYVAAARRDHLDYTFTPHDASHAVLVAHGLFDQLSSHGEWNVGDIIAQSPVKFDAALLGDDHTPKVRRWTDEEIVLTYAGSTERTAVTQRDDRVYNVVTVQHEQSGHTAFGIEQTPLTTRPHIYIETTLEPGQGAERIKTELDEHDVTDAVVATIIEGDDSEDISPAAIEQYARDHGALVARTSDRRKLKDLDVDYDVSFVDPDAAVREQLADMELSAAVAEVEEMVRDTAGPEAPAKTNLDALTKSTFRDRIDHEPEAFERTAEIESPDAATGLVPEESDTTSETERNGATTDSEQSTVQQTFKAIEDTETEAQSDMTD</sequence>
<feature type="compositionally biased region" description="Polar residues" evidence="10">
    <location>
        <begin position="411"/>
        <end position="426"/>
    </location>
</feature>
<dbReference type="Proteomes" id="UP000282322">
    <property type="component" value="Unassembled WGS sequence"/>
</dbReference>
<dbReference type="OrthoDB" id="11638at2157"/>
<dbReference type="Gene3D" id="3.60.21.10">
    <property type="match status" value="1"/>
</dbReference>
<evidence type="ECO:0000256" key="5">
    <source>
        <dbReference type="ARBA" id="ARBA00022801"/>
    </source>
</evidence>
<comment type="subunit">
    <text evidence="9">Homodimer. Forms a heterotetramer composed of two Mre11 subunits and two Rad50 subunits.</text>
</comment>
<evidence type="ECO:0000313" key="12">
    <source>
        <dbReference type="EMBL" id="RRJ29422.1"/>
    </source>
</evidence>
<keyword evidence="1 9" id="KW-0540">Nuclease</keyword>
<evidence type="ECO:0000256" key="10">
    <source>
        <dbReference type="SAM" id="MobiDB-lite"/>
    </source>
</evidence>
<keyword evidence="8 9" id="KW-0464">Manganese</keyword>
<dbReference type="InterPro" id="IPR004843">
    <property type="entry name" value="Calcineurin-like_PHP"/>
</dbReference>
<dbReference type="GO" id="GO:0045027">
    <property type="term" value="F:DNA end binding"/>
    <property type="evidence" value="ECO:0007669"/>
    <property type="project" value="UniProtKB-UniRule"/>
</dbReference>
<dbReference type="CDD" id="cd00840">
    <property type="entry name" value="MPP_Mre11_N"/>
    <property type="match status" value="1"/>
</dbReference>
<comment type="activity regulation">
    <text evidence="9">Nuclease activity is regulated by Rad50.</text>
</comment>
<dbReference type="Pfam" id="PF00149">
    <property type="entry name" value="Metallophos"/>
    <property type="match status" value="1"/>
</dbReference>
<dbReference type="InterPro" id="IPR029052">
    <property type="entry name" value="Metallo-depent_PP-like"/>
</dbReference>
<protein>
    <recommendedName>
        <fullName evidence="9">DNA double-strand break repair protein Mre11</fullName>
        <ecNumber evidence="9">3.1.-.-</ecNumber>
    </recommendedName>
</protein>
<dbReference type="AlphaFoldDB" id="A0A3P3R7J0"/>
<dbReference type="GO" id="GO:0006302">
    <property type="term" value="P:double-strand break repair"/>
    <property type="evidence" value="ECO:0007669"/>
    <property type="project" value="UniProtKB-UniRule"/>
</dbReference>
<dbReference type="GO" id="GO:0000403">
    <property type="term" value="F:Y-form DNA binding"/>
    <property type="evidence" value="ECO:0007669"/>
    <property type="project" value="UniProtKB-UniRule"/>
</dbReference>
<feature type="binding site" evidence="9">
    <location>
        <position position="9"/>
    </location>
    <ligand>
        <name>Mn(2+)</name>
        <dbReference type="ChEBI" id="CHEBI:29035"/>
        <label>1</label>
    </ligand>
</feature>
<feature type="binding site" evidence="9">
    <location>
        <position position="50"/>
    </location>
    <ligand>
        <name>Mn(2+)</name>
        <dbReference type="ChEBI" id="CHEBI:29035"/>
        <label>1</label>
    </ligand>
</feature>
<evidence type="ECO:0000256" key="3">
    <source>
        <dbReference type="ARBA" id="ARBA00022759"/>
    </source>
</evidence>
<keyword evidence="3 9" id="KW-0255">Endonuclease</keyword>
<evidence type="ECO:0000256" key="4">
    <source>
        <dbReference type="ARBA" id="ARBA00022763"/>
    </source>
</evidence>
<dbReference type="GO" id="GO:0008408">
    <property type="term" value="F:3'-5' exonuclease activity"/>
    <property type="evidence" value="ECO:0007669"/>
    <property type="project" value="UniProtKB-UniRule"/>
</dbReference>
<feature type="binding site" evidence="9">
    <location>
        <position position="85"/>
    </location>
    <ligand>
        <name>Mn(2+)</name>
        <dbReference type="ChEBI" id="CHEBI:29035"/>
        <label>2</label>
    </ligand>
</feature>
<evidence type="ECO:0000256" key="6">
    <source>
        <dbReference type="ARBA" id="ARBA00022839"/>
    </source>
</evidence>
<keyword evidence="5 9" id="KW-0378">Hydrolase</keyword>
<comment type="similarity">
    <text evidence="9">Belongs to the MRE11/RAD32 family.</text>
</comment>
<evidence type="ECO:0000256" key="1">
    <source>
        <dbReference type="ARBA" id="ARBA00022722"/>
    </source>
</evidence>
<reference evidence="12 13" key="1">
    <citation type="submission" date="2018-11" db="EMBL/GenBank/DDBJ databases">
        <title>Taxonoimc description of Halomarina strain SPP-AMP-1.</title>
        <authorList>
            <person name="Pal Y."/>
            <person name="Srinivasana K."/>
            <person name="Verma A."/>
            <person name="Kumar P."/>
        </authorList>
    </citation>
    <scope>NUCLEOTIDE SEQUENCE [LARGE SCALE GENOMIC DNA]</scope>
    <source>
        <strain evidence="12 13">SPP-AMP-1</strain>
    </source>
</reference>
<keyword evidence="6 9" id="KW-0269">Exonuclease</keyword>
<dbReference type="GO" id="GO:0004519">
    <property type="term" value="F:endonuclease activity"/>
    <property type="evidence" value="ECO:0007669"/>
    <property type="project" value="UniProtKB-UniRule"/>
</dbReference>
<evidence type="ECO:0000259" key="11">
    <source>
        <dbReference type="Pfam" id="PF00149"/>
    </source>
</evidence>
<feature type="active site" description="Proton donor" evidence="9">
    <location>
        <position position="86"/>
    </location>
</feature>
<feature type="binding site" evidence="9">
    <location>
        <position position="150"/>
    </location>
    <ligand>
        <name>Mn(2+)</name>
        <dbReference type="ChEBI" id="CHEBI:29035"/>
        <label>2</label>
    </ligand>
</feature>
<dbReference type="EC" id="3.1.-.-" evidence="9"/>
<dbReference type="EMBL" id="RRCH01000028">
    <property type="protein sequence ID" value="RRJ29422.1"/>
    <property type="molecule type" value="Genomic_DNA"/>
</dbReference>
<keyword evidence="13" id="KW-1185">Reference proteome</keyword>
<dbReference type="InterPro" id="IPR041796">
    <property type="entry name" value="Mre11_N"/>
</dbReference>